<gene>
    <name evidence="2" type="ORF">SAMN04488035_0309</name>
</gene>
<dbReference type="SUPFAM" id="SSF51735">
    <property type="entry name" value="NAD(P)-binding Rossmann-fold domains"/>
    <property type="match status" value="1"/>
</dbReference>
<feature type="domain" description="NmrA-like" evidence="1">
    <location>
        <begin position="101"/>
        <end position="230"/>
    </location>
</feature>
<dbReference type="EMBL" id="FONZ01000001">
    <property type="protein sequence ID" value="SFE73003.1"/>
    <property type="molecule type" value="Genomic_DNA"/>
</dbReference>
<evidence type="ECO:0000313" key="3">
    <source>
        <dbReference type="Proteomes" id="UP000198520"/>
    </source>
</evidence>
<dbReference type="Gene3D" id="3.40.50.720">
    <property type="entry name" value="NAD(P)-binding Rossmann-like Domain"/>
    <property type="match status" value="1"/>
</dbReference>
<dbReference type="Gene3D" id="3.90.25.10">
    <property type="entry name" value="UDP-galactose 4-epimerase, domain 1"/>
    <property type="match status" value="1"/>
</dbReference>
<dbReference type="STRING" id="285351.SAMN04488035_0309"/>
<dbReference type="OrthoDB" id="3243290at2"/>
<reference evidence="3" key="1">
    <citation type="submission" date="2016-10" db="EMBL/GenBank/DDBJ databases">
        <authorList>
            <person name="Varghese N."/>
            <person name="Submissions S."/>
        </authorList>
    </citation>
    <scope>NUCLEOTIDE SEQUENCE [LARGE SCALE GENOMIC DNA]</scope>
    <source>
        <strain evidence="3">DSM 19083</strain>
    </source>
</reference>
<accession>A0A1I2CYY3</accession>
<proteinExistence type="predicted"/>
<name>A0A1I2CYY3_9MICO</name>
<dbReference type="InterPro" id="IPR008030">
    <property type="entry name" value="NmrA-like"/>
</dbReference>
<evidence type="ECO:0000259" key="1">
    <source>
        <dbReference type="Pfam" id="PF05368"/>
    </source>
</evidence>
<keyword evidence="3" id="KW-1185">Reference proteome</keyword>
<protein>
    <submittedName>
        <fullName evidence="2">Uncharacterized conserved protein YbjT, contains NAD(P)-binding and DUF2867 domains</fullName>
    </submittedName>
</protein>
<dbReference type="Pfam" id="PF05368">
    <property type="entry name" value="NmrA"/>
    <property type="match status" value="1"/>
</dbReference>
<organism evidence="2 3">
    <name type="scientific">Flavimobilis marinus</name>
    <dbReference type="NCBI Taxonomy" id="285351"/>
    <lineage>
        <taxon>Bacteria</taxon>
        <taxon>Bacillati</taxon>
        <taxon>Actinomycetota</taxon>
        <taxon>Actinomycetes</taxon>
        <taxon>Micrococcales</taxon>
        <taxon>Jonesiaceae</taxon>
        <taxon>Flavimobilis</taxon>
    </lineage>
</organism>
<dbReference type="PANTHER" id="PTHR43162:SF1">
    <property type="entry name" value="PRESTALK A DIFFERENTIATION PROTEIN A"/>
    <property type="match status" value="1"/>
</dbReference>
<sequence>MDIVIIGGAGRTGSRIHDRLTARGHTARLASRRTGFDWEDTDTWRPALEGAEAAYVCFTPDLAFPGVPEKMAALGRLAHDAGLRRLVLLSGRGEEGARTSEAALREGGVPTTVLRCSWFQQNFSEHFLAGPVRRGRLRLPAPDIPEAFVDLEDVADAAVVALTRPEPEDVTYELSGPELLTFTQAAAVLTGATGRPVAFEPVDVPTFIADVALDGVPAEEAEPLAHLFTEILDGRNATLAGGVAQLLGREPSPLSTYASRAARAGAWS</sequence>
<dbReference type="PANTHER" id="PTHR43162">
    <property type="match status" value="1"/>
</dbReference>
<dbReference type="RefSeq" id="WP_093374423.1">
    <property type="nucleotide sequence ID" value="NZ_BNAN01000001.1"/>
</dbReference>
<dbReference type="InterPro" id="IPR051604">
    <property type="entry name" value="Ergot_Alk_Oxidoreductase"/>
</dbReference>
<evidence type="ECO:0000313" key="2">
    <source>
        <dbReference type="EMBL" id="SFE73003.1"/>
    </source>
</evidence>
<dbReference type="AlphaFoldDB" id="A0A1I2CYY3"/>
<dbReference type="InterPro" id="IPR036291">
    <property type="entry name" value="NAD(P)-bd_dom_sf"/>
</dbReference>
<dbReference type="Proteomes" id="UP000198520">
    <property type="component" value="Unassembled WGS sequence"/>
</dbReference>